<protein>
    <submittedName>
        <fullName evidence="2">Uncharacterized protein</fullName>
    </submittedName>
</protein>
<dbReference type="AlphaFoldDB" id="A0A1X0S5H2"/>
<organism evidence="2 3">
    <name type="scientific">Rhizopus microsporus</name>
    <dbReference type="NCBI Taxonomy" id="58291"/>
    <lineage>
        <taxon>Eukaryota</taxon>
        <taxon>Fungi</taxon>
        <taxon>Fungi incertae sedis</taxon>
        <taxon>Mucoromycota</taxon>
        <taxon>Mucoromycotina</taxon>
        <taxon>Mucoromycetes</taxon>
        <taxon>Mucorales</taxon>
        <taxon>Mucorineae</taxon>
        <taxon>Rhizopodaceae</taxon>
        <taxon>Rhizopus</taxon>
    </lineage>
</organism>
<gene>
    <name evidence="2" type="ORF">BCV71DRAFT_283432</name>
</gene>
<feature type="compositionally biased region" description="Polar residues" evidence="1">
    <location>
        <begin position="144"/>
        <end position="159"/>
    </location>
</feature>
<sequence>MSSRQIVNRNADHLDHSNQPPDEAWLSHKLEEEHSPTVSPARISGILLQLSNYEDSSSVAKNQQTSQSNQATEEGKSCTIMPLDCQPIREDDVDDSSHRRSTTPHSLLAEGSQHGLETGSTEMGKCIPFVRESTARVSLVREMGNNQERSPNTSSFNKSSEYRPDHTYKRLTDRWSVQSKLITTSGFWTNEEKELSINVLELKTILFALQLHTPSAANSIINLYTDNVTALKHVGKPG</sequence>
<accession>A0A1X0S5H2</accession>
<dbReference type="Proteomes" id="UP000242381">
    <property type="component" value="Unassembled WGS sequence"/>
</dbReference>
<feature type="compositionally biased region" description="Polar residues" evidence="1">
    <location>
        <begin position="58"/>
        <end position="72"/>
    </location>
</feature>
<feature type="region of interest" description="Disordered" evidence="1">
    <location>
        <begin position="1"/>
        <end position="39"/>
    </location>
</feature>
<feature type="compositionally biased region" description="Basic and acidic residues" evidence="1">
    <location>
        <begin position="25"/>
        <end position="35"/>
    </location>
</feature>
<evidence type="ECO:0000256" key="1">
    <source>
        <dbReference type="SAM" id="MobiDB-lite"/>
    </source>
</evidence>
<evidence type="ECO:0000313" key="2">
    <source>
        <dbReference type="EMBL" id="ORE19398.1"/>
    </source>
</evidence>
<feature type="region of interest" description="Disordered" evidence="1">
    <location>
        <begin position="142"/>
        <end position="163"/>
    </location>
</feature>
<name>A0A1X0S5H2_RHIZD</name>
<feature type="region of interest" description="Disordered" evidence="1">
    <location>
        <begin position="58"/>
        <end position="121"/>
    </location>
</feature>
<reference evidence="2 3" key="1">
    <citation type="journal article" date="2016" name="Proc. Natl. Acad. Sci. U.S.A.">
        <title>Lipid metabolic changes in an early divergent fungus govern the establishment of a mutualistic symbiosis with endobacteria.</title>
        <authorList>
            <person name="Lastovetsky O.A."/>
            <person name="Gaspar M.L."/>
            <person name="Mondo S.J."/>
            <person name="LaButti K.M."/>
            <person name="Sandor L."/>
            <person name="Grigoriev I.V."/>
            <person name="Henry S.A."/>
            <person name="Pawlowska T.E."/>
        </authorList>
    </citation>
    <scope>NUCLEOTIDE SEQUENCE [LARGE SCALE GENOMIC DNA]</scope>
    <source>
        <strain evidence="2 3">ATCC 11559</strain>
    </source>
</reference>
<evidence type="ECO:0000313" key="3">
    <source>
        <dbReference type="Proteomes" id="UP000242381"/>
    </source>
</evidence>
<dbReference type="EMBL" id="KV921311">
    <property type="protein sequence ID" value="ORE19398.1"/>
    <property type="molecule type" value="Genomic_DNA"/>
</dbReference>
<proteinExistence type="predicted"/>
<feature type="compositionally biased region" description="Basic and acidic residues" evidence="1">
    <location>
        <begin position="87"/>
        <end position="98"/>
    </location>
</feature>
<feature type="non-terminal residue" evidence="2">
    <location>
        <position position="238"/>
    </location>
</feature>